<name>A0ABW3IIV4_9FLAO</name>
<reference evidence="4" key="1">
    <citation type="journal article" date="2019" name="Int. J. Syst. Evol. Microbiol.">
        <title>The Global Catalogue of Microorganisms (GCM) 10K type strain sequencing project: providing services to taxonomists for standard genome sequencing and annotation.</title>
        <authorList>
            <consortium name="The Broad Institute Genomics Platform"/>
            <consortium name="The Broad Institute Genome Sequencing Center for Infectious Disease"/>
            <person name="Wu L."/>
            <person name="Ma J."/>
        </authorList>
    </citation>
    <scope>NUCLEOTIDE SEQUENCE [LARGE SCALE GENOMIC DNA]</scope>
    <source>
        <strain evidence="4">CCUG 60898</strain>
    </source>
</reference>
<gene>
    <name evidence="3" type="ORF">ACFQ1G_13990</name>
</gene>
<evidence type="ECO:0000313" key="3">
    <source>
        <dbReference type="EMBL" id="MFD0977904.1"/>
    </source>
</evidence>
<keyword evidence="1" id="KW-0175">Coiled coil</keyword>
<accession>A0ABW3IIV4</accession>
<dbReference type="EMBL" id="JBHTJP010000035">
    <property type="protein sequence ID" value="MFD0977904.1"/>
    <property type="molecule type" value="Genomic_DNA"/>
</dbReference>
<evidence type="ECO:0000313" key="4">
    <source>
        <dbReference type="Proteomes" id="UP001597100"/>
    </source>
</evidence>
<keyword evidence="2" id="KW-0472">Membrane</keyword>
<dbReference type="RefSeq" id="WP_380740569.1">
    <property type="nucleotide sequence ID" value="NZ_JBHTJP010000035.1"/>
</dbReference>
<evidence type="ECO:0000256" key="1">
    <source>
        <dbReference type="SAM" id="Coils"/>
    </source>
</evidence>
<protein>
    <recommendedName>
        <fullName evidence="5">Anti-sigma factor</fullName>
    </recommendedName>
</protein>
<feature type="transmembrane region" description="Helical" evidence="2">
    <location>
        <begin position="48"/>
        <end position="67"/>
    </location>
</feature>
<keyword evidence="2" id="KW-1133">Transmembrane helix</keyword>
<comment type="caution">
    <text evidence="3">The sequence shown here is derived from an EMBL/GenBank/DDBJ whole genome shotgun (WGS) entry which is preliminary data.</text>
</comment>
<dbReference type="Proteomes" id="UP001597100">
    <property type="component" value="Unassembled WGS sequence"/>
</dbReference>
<keyword evidence="2" id="KW-0812">Transmembrane</keyword>
<feature type="coiled-coil region" evidence="1">
    <location>
        <begin position="129"/>
        <end position="163"/>
    </location>
</feature>
<organism evidence="3 4">
    <name type="scientific">Salinimicrobium gaetbulicola</name>
    <dbReference type="NCBI Taxonomy" id="999702"/>
    <lineage>
        <taxon>Bacteria</taxon>
        <taxon>Pseudomonadati</taxon>
        <taxon>Bacteroidota</taxon>
        <taxon>Flavobacteriia</taxon>
        <taxon>Flavobacteriales</taxon>
        <taxon>Flavobacteriaceae</taxon>
        <taxon>Salinimicrobium</taxon>
    </lineage>
</organism>
<sequence length="204" mass="23577">MAQDIRKMFQEDKSFTSDKLEKGHQNRFQAKLEKALPQETKKSNNKFFFLKIAAVMVIALGVGFIFYNQDPNIGGNEVVDTDTNTEVTKDEEIPVAKEYQLSDVSPEFKKIENYYLANLNIELAKLEVNDENKALVDSFMEQLAELDKEYKRLNKEIAETGLNDSSIESMISNLQLRLELLFKLKNKLKEINQSQNKNYENHQA</sequence>
<evidence type="ECO:0008006" key="5">
    <source>
        <dbReference type="Google" id="ProtNLM"/>
    </source>
</evidence>
<proteinExistence type="predicted"/>
<evidence type="ECO:0000256" key="2">
    <source>
        <dbReference type="SAM" id="Phobius"/>
    </source>
</evidence>
<keyword evidence="4" id="KW-1185">Reference proteome</keyword>